<evidence type="ECO:0000313" key="2">
    <source>
        <dbReference type="Proteomes" id="UP000194003"/>
    </source>
</evidence>
<protein>
    <submittedName>
        <fullName evidence="1">Putative transposase</fullName>
    </submittedName>
</protein>
<dbReference type="Proteomes" id="UP000194003">
    <property type="component" value="Unassembled WGS sequence"/>
</dbReference>
<organism evidence="1 2">
    <name type="scientific">Magnetofaba australis IT-1</name>
    <dbReference type="NCBI Taxonomy" id="1434232"/>
    <lineage>
        <taxon>Bacteria</taxon>
        <taxon>Pseudomonadati</taxon>
        <taxon>Pseudomonadota</taxon>
        <taxon>Magnetococcia</taxon>
        <taxon>Magnetococcales</taxon>
        <taxon>Magnetococcaceae</taxon>
        <taxon>Magnetofaba</taxon>
    </lineage>
</organism>
<gene>
    <name evidence="1" type="ORF">MAIT1_00119</name>
</gene>
<reference evidence="1 2" key="1">
    <citation type="journal article" date="2016" name="BMC Genomics">
        <title>Combined genomic and structural analyses of a cultured magnetotactic bacterium reveals its niche adaptation to a dynamic environment.</title>
        <authorList>
            <person name="Araujo A.C."/>
            <person name="Morillo V."/>
            <person name="Cypriano J."/>
            <person name="Teixeira L.C."/>
            <person name="Leao P."/>
            <person name="Lyra S."/>
            <person name="Almeida L.G."/>
            <person name="Bazylinski D.A."/>
            <person name="Vasconcellos A.T."/>
            <person name="Abreu F."/>
            <person name="Lins U."/>
        </authorList>
    </citation>
    <scope>NUCLEOTIDE SEQUENCE [LARGE SCALE GENOMIC DNA]</scope>
    <source>
        <strain evidence="1 2">IT-1</strain>
    </source>
</reference>
<evidence type="ECO:0000313" key="1">
    <source>
        <dbReference type="EMBL" id="OSM06983.1"/>
    </source>
</evidence>
<keyword evidence="2" id="KW-1185">Reference proteome</keyword>
<accession>A0A1Y2K8D6</accession>
<sequence length="74" mass="8528">MVQTDHPKLSIVRPCELVGISRSSFYYEAKGESLLNLELTRLIDKQFLETPCYGSRQMARHVWVTLADEQRKSG</sequence>
<dbReference type="EMBL" id="LVJN01000015">
    <property type="protein sequence ID" value="OSM06983.1"/>
    <property type="molecule type" value="Genomic_DNA"/>
</dbReference>
<dbReference type="OrthoDB" id="9803878at2"/>
<comment type="caution">
    <text evidence="1">The sequence shown here is derived from an EMBL/GenBank/DDBJ whole genome shotgun (WGS) entry which is preliminary data.</text>
</comment>
<name>A0A1Y2K8D6_9PROT</name>
<dbReference type="STRING" id="1434232.MAIT1_00119"/>
<dbReference type="AlphaFoldDB" id="A0A1Y2K8D6"/>
<proteinExistence type="predicted"/>